<dbReference type="Pfam" id="PF25019">
    <property type="entry name" value="LRR_R13L1-DRL21"/>
    <property type="match status" value="1"/>
</dbReference>
<gene>
    <name evidence="4" type="primary">LOC110714840</name>
</gene>
<dbReference type="Proteomes" id="UP000596660">
    <property type="component" value="Unplaced"/>
</dbReference>
<sequence>MRMKTIVSPGREMTKLHCCLFPDDYEFERETLVQLWMAVGFLRDKHTEDAGNLKFDALLEGQYILPARVDILTAKSKYKVNYDKVTTLLNGMLTIQNKDLRAMLEDENAYVIGSKFWHVSIVSNHIDQGTFETLKTFNEVRTLLLVRDYDSSLKQIPSDLFLALKSIQALDLSGSHITELPSSIGNLIQLSYLDLSFTLIESLPESIDRLHQLQTLKLEWCRHLYILPDGMKELVGLRYLYFDVLGQLTIMPKGIGALTELRTLSAFIVDSGEGCSIRELQHMNNLKGSFCISGLENVTQREARETTLSDKKYLTQLQLRWNDFKSYSVQDLRCMYWTTHYLKPNLCLEELQVLYYPGLNLPAWMGSPEYERLVSITLLKCAIKELQIRLGELPNLKYLKITLMYKLTDINRLVHAKDGIVSFPKLETLLIDGMPQLDSWIRVTYDDFPLLSKLIVKQCPKLSVLLFLPHLRSLKHLEISHCKVLKSLSDGPALSKSLETLEIDACPLLKKKCMKGGEGWFEIEHIPEITIDLKDVRSIQEDGADDDTSSADSDNDYEGLENNVHPYDSCSPAR</sequence>
<dbReference type="InterPro" id="IPR056789">
    <property type="entry name" value="LRR_R13L1-DRL21"/>
</dbReference>
<feature type="region of interest" description="Disordered" evidence="1">
    <location>
        <begin position="540"/>
        <end position="574"/>
    </location>
</feature>
<dbReference type="InterPro" id="IPR001611">
    <property type="entry name" value="Leu-rich_rpt"/>
</dbReference>
<evidence type="ECO:0000259" key="2">
    <source>
        <dbReference type="Pfam" id="PF23559"/>
    </source>
</evidence>
<dbReference type="PANTHER" id="PTHR47186:SF24">
    <property type="entry name" value="DISEASE RESISTANCE RPP13-LIKE PROTEIN 1"/>
    <property type="match status" value="1"/>
</dbReference>
<dbReference type="SUPFAM" id="SSF52058">
    <property type="entry name" value="L domain-like"/>
    <property type="match status" value="1"/>
</dbReference>
<reference evidence="4" key="2">
    <citation type="submission" date="2021-03" db="UniProtKB">
        <authorList>
            <consortium name="EnsemblPlants"/>
        </authorList>
    </citation>
    <scope>IDENTIFICATION</scope>
</reference>
<evidence type="ECO:0000256" key="1">
    <source>
        <dbReference type="SAM" id="MobiDB-lite"/>
    </source>
</evidence>
<dbReference type="Pfam" id="PF23559">
    <property type="entry name" value="WHD_DRP"/>
    <property type="match status" value="1"/>
</dbReference>
<dbReference type="InterPro" id="IPR058922">
    <property type="entry name" value="WHD_DRP"/>
</dbReference>
<dbReference type="Gramene" id="AUR62021022-RA">
    <property type="protein sequence ID" value="AUR62021022-RA:cds"/>
    <property type="gene ID" value="AUR62021022"/>
</dbReference>
<evidence type="ECO:0000259" key="3">
    <source>
        <dbReference type="Pfam" id="PF25019"/>
    </source>
</evidence>
<name>A0A803LZX1_CHEQI</name>
<dbReference type="OMA" id="ICRIFRG"/>
<dbReference type="PANTHER" id="PTHR47186">
    <property type="entry name" value="LEUCINE-RICH REPEAT-CONTAINING PROTEIN 57"/>
    <property type="match status" value="1"/>
</dbReference>
<dbReference type="Pfam" id="PF13855">
    <property type="entry name" value="LRR_8"/>
    <property type="match status" value="1"/>
</dbReference>
<evidence type="ECO:0000313" key="4">
    <source>
        <dbReference type="EnsemblPlants" id="AUR62021022-RA:cds"/>
    </source>
</evidence>
<reference evidence="4" key="1">
    <citation type="journal article" date="2017" name="Nature">
        <title>The genome of Chenopodium quinoa.</title>
        <authorList>
            <person name="Jarvis D.E."/>
            <person name="Ho Y.S."/>
            <person name="Lightfoot D.J."/>
            <person name="Schmoeckel S.M."/>
            <person name="Li B."/>
            <person name="Borm T.J.A."/>
            <person name="Ohyanagi H."/>
            <person name="Mineta K."/>
            <person name="Michell C.T."/>
            <person name="Saber N."/>
            <person name="Kharbatia N.M."/>
            <person name="Rupper R.R."/>
            <person name="Sharp A.R."/>
            <person name="Dally N."/>
            <person name="Boughton B.A."/>
            <person name="Woo Y.H."/>
            <person name="Gao G."/>
            <person name="Schijlen E.G.W.M."/>
            <person name="Guo X."/>
            <person name="Momin A.A."/>
            <person name="Negrao S."/>
            <person name="Al-Babili S."/>
            <person name="Gehring C."/>
            <person name="Roessner U."/>
            <person name="Jung C."/>
            <person name="Murphy K."/>
            <person name="Arold S.T."/>
            <person name="Gojobori T."/>
            <person name="van der Linden C.G."/>
            <person name="van Loo E.N."/>
            <person name="Jellen E.N."/>
            <person name="Maughan P.J."/>
            <person name="Tester M."/>
        </authorList>
    </citation>
    <scope>NUCLEOTIDE SEQUENCE [LARGE SCALE GENOMIC DNA]</scope>
    <source>
        <strain evidence="4">cv. PI 614886</strain>
    </source>
</reference>
<protein>
    <submittedName>
        <fullName evidence="4">Uncharacterized protein</fullName>
    </submittedName>
</protein>
<feature type="domain" description="R13L1/DRL21-like LRR repeat region" evidence="3">
    <location>
        <begin position="277"/>
        <end position="402"/>
    </location>
</feature>
<dbReference type="EnsemblPlants" id="AUR62021022-RA">
    <property type="protein sequence ID" value="AUR62021022-RA:cds"/>
    <property type="gene ID" value="AUR62021022"/>
</dbReference>
<feature type="compositionally biased region" description="Acidic residues" evidence="1">
    <location>
        <begin position="542"/>
        <end position="559"/>
    </location>
</feature>
<proteinExistence type="predicted"/>
<feature type="domain" description="Disease resistance protein winged helix" evidence="2">
    <location>
        <begin position="20"/>
        <end position="65"/>
    </location>
</feature>
<accession>A0A803LZX1</accession>
<dbReference type="InterPro" id="IPR032675">
    <property type="entry name" value="LRR_dom_sf"/>
</dbReference>
<dbReference type="Gene3D" id="3.80.10.10">
    <property type="entry name" value="Ribonuclease Inhibitor"/>
    <property type="match status" value="1"/>
</dbReference>
<keyword evidence="5" id="KW-1185">Reference proteome</keyword>
<dbReference type="AlphaFoldDB" id="A0A803LZX1"/>
<evidence type="ECO:0000313" key="5">
    <source>
        <dbReference type="Proteomes" id="UP000596660"/>
    </source>
</evidence>
<organism evidence="4 5">
    <name type="scientific">Chenopodium quinoa</name>
    <name type="common">Quinoa</name>
    <dbReference type="NCBI Taxonomy" id="63459"/>
    <lineage>
        <taxon>Eukaryota</taxon>
        <taxon>Viridiplantae</taxon>
        <taxon>Streptophyta</taxon>
        <taxon>Embryophyta</taxon>
        <taxon>Tracheophyta</taxon>
        <taxon>Spermatophyta</taxon>
        <taxon>Magnoliopsida</taxon>
        <taxon>eudicotyledons</taxon>
        <taxon>Gunneridae</taxon>
        <taxon>Pentapetalae</taxon>
        <taxon>Caryophyllales</taxon>
        <taxon>Chenopodiaceae</taxon>
        <taxon>Chenopodioideae</taxon>
        <taxon>Atripliceae</taxon>
        <taxon>Chenopodium</taxon>
    </lineage>
</organism>